<evidence type="ECO:0000256" key="1">
    <source>
        <dbReference type="SAM" id="Phobius"/>
    </source>
</evidence>
<evidence type="ECO:0000313" key="3">
    <source>
        <dbReference type="Proteomes" id="UP000276133"/>
    </source>
</evidence>
<keyword evidence="1" id="KW-1133">Transmembrane helix</keyword>
<keyword evidence="3" id="KW-1185">Reference proteome</keyword>
<reference evidence="2 3" key="1">
    <citation type="journal article" date="2018" name="Sci. Rep.">
        <title>Genomic signatures of local adaptation to the degree of environmental predictability in rotifers.</title>
        <authorList>
            <person name="Franch-Gras L."/>
            <person name="Hahn C."/>
            <person name="Garcia-Roger E.M."/>
            <person name="Carmona M.J."/>
            <person name="Serra M."/>
            <person name="Gomez A."/>
        </authorList>
    </citation>
    <scope>NUCLEOTIDE SEQUENCE [LARGE SCALE GENOMIC DNA]</scope>
    <source>
        <strain evidence="2">HYR1</strain>
    </source>
</reference>
<organism evidence="2 3">
    <name type="scientific">Brachionus plicatilis</name>
    <name type="common">Marine rotifer</name>
    <name type="synonym">Brachionus muelleri</name>
    <dbReference type="NCBI Taxonomy" id="10195"/>
    <lineage>
        <taxon>Eukaryota</taxon>
        <taxon>Metazoa</taxon>
        <taxon>Spiralia</taxon>
        <taxon>Gnathifera</taxon>
        <taxon>Rotifera</taxon>
        <taxon>Eurotatoria</taxon>
        <taxon>Monogononta</taxon>
        <taxon>Pseudotrocha</taxon>
        <taxon>Ploima</taxon>
        <taxon>Brachionidae</taxon>
        <taxon>Brachionus</taxon>
    </lineage>
</organism>
<feature type="transmembrane region" description="Helical" evidence="1">
    <location>
        <begin position="151"/>
        <end position="176"/>
    </location>
</feature>
<keyword evidence="1" id="KW-0812">Transmembrane</keyword>
<name>A0A3M7Q1H0_BRAPC</name>
<proteinExistence type="predicted"/>
<accession>A0A3M7Q1H0</accession>
<dbReference type="Proteomes" id="UP000276133">
    <property type="component" value="Unassembled WGS sequence"/>
</dbReference>
<keyword evidence="1" id="KW-0472">Membrane</keyword>
<sequence>MTNGLKLYHLVKRKYKCAIKKTFTAVSGGPPISPFNSKKQITSSLVTTSRNSLFILALAILAIFFGKMVMNIFCKNYFTFSSTTHQVSSFNKKIYPSEYQRVNGRRRIVYCKNLFFIEICKNKIICPFSLADNMDGFDLTQRLLKLIPWGFFWFLLGPFWFFLVLFGSLWFFMVLLRFFLVNGVRGGALNDTEVLFHDKHNIKNLTYWLFALELFANLIKNCRN</sequence>
<evidence type="ECO:0000313" key="2">
    <source>
        <dbReference type="EMBL" id="RNA04788.1"/>
    </source>
</evidence>
<protein>
    <submittedName>
        <fullName evidence="2">Uncharacterized protein</fullName>
    </submittedName>
</protein>
<dbReference type="AlphaFoldDB" id="A0A3M7Q1H0"/>
<comment type="caution">
    <text evidence="2">The sequence shown here is derived from an EMBL/GenBank/DDBJ whole genome shotgun (WGS) entry which is preliminary data.</text>
</comment>
<dbReference type="EMBL" id="REGN01007961">
    <property type="protein sequence ID" value="RNA04788.1"/>
    <property type="molecule type" value="Genomic_DNA"/>
</dbReference>
<gene>
    <name evidence="2" type="ORF">BpHYR1_035718</name>
</gene>
<feature type="transmembrane region" description="Helical" evidence="1">
    <location>
        <begin position="53"/>
        <end position="73"/>
    </location>
</feature>